<gene>
    <name evidence="1" type="ORF">NM688_g2903</name>
</gene>
<evidence type="ECO:0000313" key="2">
    <source>
        <dbReference type="Proteomes" id="UP001148662"/>
    </source>
</evidence>
<dbReference type="Proteomes" id="UP001148662">
    <property type="component" value="Unassembled WGS sequence"/>
</dbReference>
<sequence length="1244" mass="141289">MPRSKRYQQLVSPGLGRQYISPKKSDRHIRLADKARVPQLGLNGRIRALNTKLQALLSSASPGIVVEEPSAPDASLQQETVEENHLCTVESVNEEGSKHSEEKAHSAKSTPRKRRLFPDGKTHKFYDRFRSLLPDLEKPYLEYTERSMKRPTVTTFTPTCATCSNSFCPSTASPVTLLFWDHFEVHNIWHCECTSLPVVLVRNGMFPSAPSDPHLAISIDLLDFYYMLFQRSGDAITAMAAALHKFYIHRGWQVVNVKGESIKDPFRRGLGSAIQWYEMLRVNIEKKVESVVDSARRSVIIARQKGIEGRKGNQKPTSNSSESAGGDIHVALDANFSHRHLKSAGDSPPFYEPSYFLPDEFVKEIGDRIADKRKKPINKKWIPPVPDSAVDACQHGHEAANEHKVKTADRRFDDTGVMALICRHDVPLLLVNLDTPGEQQKYAIALLEHLFSLIPPHATVGAYYDIACVLHRSVNRYGLLADSIIDRLGWITSAMHAYGHGWACQLVYAPRFRQGSGDTDGEGVERLWSKLRIIIPVSRTSSRPRRVWLLDHQVKMIGETTFADLGQNIQRRYRRAEQEGLKACESLNLCGVEEHELQKEWEMQKRDQTSVRNHAPARLKKDLDAILTLQAEVDKLQGVISGTQILLNSTYTTVGAKGQLDRLQAIHTTLASQVEQLYAALNIDYLPPELKDLSLEFLRTLILARDLKTNIRLRVIANWMEWDRLDQAAGGRDVALGTKLHQETRKKIAKRKPALLALFKKFNGYCDVLSRIRPSWCNIPTPSPLPVDLIALRDDPHFMEDVWIAPSATADPPRWLQDENIRHGILSMHRRLRSVEEKERCAEEAQNMCLWYGEELAAIEVALRLPSNAIYSHLLQTRREEHHLRRFRWSTSLVPLDRYNEEVHAAVLTADDICGPSADIRPPDEIQHALPEHHAESGDHADDEDEDEDDILDGADVDGILLSDLVEDMLQDDIGIPLPENSQDDLASHVEPSNTMGECDELTAQWIMPPWYRVDFFPELFCTQPTVPSVHELARTRAYTFGQNRVFFRARDLAILADPTSQLNDVCINDCAILLREKFRNSRCSCAVFNTFDINYVRQGSPERLRKAAERTEYWKYDLWIIPLHQPRRNHWTLVVLVLSTRTAYYFDSLAVQEGWIDEVQEALELFNILGAKSSNSTRRWSAHPLLIHPIQRNIHDCGLWVLAAMTAVFRGYEVTGLAELAMPIFRNYLLQLALALPSTASSE</sequence>
<comment type="caution">
    <text evidence="1">The sequence shown here is derived from an EMBL/GenBank/DDBJ whole genome shotgun (WGS) entry which is preliminary data.</text>
</comment>
<accession>A0ACC1T790</accession>
<dbReference type="EMBL" id="JANHOG010000392">
    <property type="protein sequence ID" value="KAJ3554830.1"/>
    <property type="molecule type" value="Genomic_DNA"/>
</dbReference>
<reference evidence="1" key="1">
    <citation type="submission" date="2022-07" db="EMBL/GenBank/DDBJ databases">
        <title>Genome Sequence of Phlebia brevispora.</title>
        <authorList>
            <person name="Buettner E."/>
        </authorList>
    </citation>
    <scope>NUCLEOTIDE SEQUENCE</scope>
    <source>
        <strain evidence="1">MPL23</strain>
    </source>
</reference>
<evidence type="ECO:0000313" key="1">
    <source>
        <dbReference type="EMBL" id="KAJ3554830.1"/>
    </source>
</evidence>
<protein>
    <submittedName>
        <fullName evidence="1">Uncharacterized protein</fullName>
    </submittedName>
</protein>
<keyword evidence="2" id="KW-1185">Reference proteome</keyword>
<name>A0ACC1T790_9APHY</name>
<proteinExistence type="predicted"/>
<organism evidence="1 2">
    <name type="scientific">Phlebia brevispora</name>
    <dbReference type="NCBI Taxonomy" id="194682"/>
    <lineage>
        <taxon>Eukaryota</taxon>
        <taxon>Fungi</taxon>
        <taxon>Dikarya</taxon>
        <taxon>Basidiomycota</taxon>
        <taxon>Agaricomycotina</taxon>
        <taxon>Agaricomycetes</taxon>
        <taxon>Polyporales</taxon>
        <taxon>Meruliaceae</taxon>
        <taxon>Phlebia</taxon>
    </lineage>
</organism>